<proteinExistence type="predicted"/>
<dbReference type="SUPFAM" id="SSF47699">
    <property type="entry name" value="Bifunctional inhibitor/lipid-transfer protein/seed storage 2S albumin"/>
    <property type="match status" value="1"/>
</dbReference>
<organism evidence="2 3">
    <name type="scientific">Corchorus capsularis</name>
    <name type="common">Jute</name>
    <dbReference type="NCBI Taxonomy" id="210143"/>
    <lineage>
        <taxon>Eukaryota</taxon>
        <taxon>Viridiplantae</taxon>
        <taxon>Streptophyta</taxon>
        <taxon>Embryophyta</taxon>
        <taxon>Tracheophyta</taxon>
        <taxon>Spermatophyta</taxon>
        <taxon>Magnoliopsida</taxon>
        <taxon>eudicotyledons</taxon>
        <taxon>Gunneridae</taxon>
        <taxon>Pentapetalae</taxon>
        <taxon>rosids</taxon>
        <taxon>malvids</taxon>
        <taxon>Malvales</taxon>
        <taxon>Malvaceae</taxon>
        <taxon>Grewioideae</taxon>
        <taxon>Apeibeae</taxon>
        <taxon>Corchorus</taxon>
    </lineage>
</organism>
<feature type="chain" id="PRO_5012842385" description="Bifunctional inhibitor/plant lipid transfer protein/seed storage helical domain-containing protein" evidence="1">
    <location>
        <begin position="28"/>
        <end position="137"/>
    </location>
</feature>
<gene>
    <name evidence="2" type="ORF">CCACVL1_21186</name>
</gene>
<evidence type="ECO:0008006" key="4">
    <source>
        <dbReference type="Google" id="ProtNLM"/>
    </source>
</evidence>
<keyword evidence="3" id="KW-1185">Reference proteome</keyword>
<dbReference type="AlphaFoldDB" id="A0A1R3H7P5"/>
<dbReference type="Gramene" id="OMO66372">
    <property type="protein sequence ID" value="OMO66372"/>
    <property type="gene ID" value="CCACVL1_21186"/>
</dbReference>
<evidence type="ECO:0000256" key="1">
    <source>
        <dbReference type="SAM" id="SignalP"/>
    </source>
</evidence>
<keyword evidence="1" id="KW-0732">Signal</keyword>
<protein>
    <recommendedName>
        <fullName evidence="4">Bifunctional inhibitor/plant lipid transfer protein/seed storage helical domain-containing protein</fullName>
    </recommendedName>
</protein>
<dbReference type="Proteomes" id="UP000188268">
    <property type="component" value="Unassembled WGS sequence"/>
</dbReference>
<name>A0A1R3H7P5_COCAP</name>
<sequence>MATYSKLKLFSVVLVLCMLALGPRATALRKPSTDDDDASQECVESHKAILSCLDDSRLRGKNISDVLPSVQCCDNLWHQKAVSFYGIRHRRNVCKCIKEAVDYQTYIVVDIQFLAAICNVTFPFKIGPSVSIDYCSK</sequence>
<accession>A0A1R3H7P5</accession>
<dbReference type="Gene3D" id="1.10.110.10">
    <property type="entry name" value="Plant lipid-transfer and hydrophobic proteins"/>
    <property type="match status" value="1"/>
</dbReference>
<comment type="caution">
    <text evidence="2">The sequence shown here is derived from an EMBL/GenBank/DDBJ whole genome shotgun (WGS) entry which is preliminary data.</text>
</comment>
<evidence type="ECO:0000313" key="2">
    <source>
        <dbReference type="EMBL" id="OMO66372.1"/>
    </source>
</evidence>
<reference evidence="2 3" key="1">
    <citation type="submission" date="2013-09" db="EMBL/GenBank/DDBJ databases">
        <title>Corchorus capsularis genome sequencing.</title>
        <authorList>
            <person name="Alam M."/>
            <person name="Haque M.S."/>
            <person name="Islam M.S."/>
            <person name="Emdad E.M."/>
            <person name="Islam M.M."/>
            <person name="Ahmed B."/>
            <person name="Halim A."/>
            <person name="Hossen Q.M.M."/>
            <person name="Hossain M.Z."/>
            <person name="Ahmed R."/>
            <person name="Khan M.M."/>
            <person name="Islam R."/>
            <person name="Rashid M.M."/>
            <person name="Khan S.A."/>
            <person name="Rahman M.S."/>
            <person name="Alam M."/>
        </authorList>
    </citation>
    <scope>NUCLEOTIDE SEQUENCE [LARGE SCALE GENOMIC DNA]</scope>
    <source>
        <strain evidence="3">cv. CVL-1</strain>
        <tissue evidence="2">Whole seedling</tissue>
    </source>
</reference>
<dbReference type="EMBL" id="AWWV01012530">
    <property type="protein sequence ID" value="OMO66372.1"/>
    <property type="molecule type" value="Genomic_DNA"/>
</dbReference>
<dbReference type="InterPro" id="IPR036312">
    <property type="entry name" value="Bifun_inhib/LTP/seed_sf"/>
</dbReference>
<feature type="signal peptide" evidence="1">
    <location>
        <begin position="1"/>
        <end position="27"/>
    </location>
</feature>
<evidence type="ECO:0000313" key="3">
    <source>
        <dbReference type="Proteomes" id="UP000188268"/>
    </source>
</evidence>